<dbReference type="Gene3D" id="3.30.1070.10">
    <property type="entry name" value="Cell division topological specificity factor MinE"/>
    <property type="match status" value="1"/>
</dbReference>
<proteinExistence type="inferred from homology"/>
<dbReference type="EMBL" id="VUNH01000005">
    <property type="protein sequence ID" value="MST55500.1"/>
    <property type="molecule type" value="Genomic_DNA"/>
</dbReference>
<evidence type="ECO:0000256" key="2">
    <source>
        <dbReference type="ARBA" id="ARBA00025265"/>
    </source>
</evidence>
<protein>
    <recommendedName>
        <fullName evidence="3">Cell division topological specificity factor</fullName>
    </recommendedName>
</protein>
<dbReference type="GO" id="GO:0051301">
    <property type="term" value="P:cell division"/>
    <property type="evidence" value="ECO:0007669"/>
    <property type="project" value="UniProtKB-KW"/>
</dbReference>
<evidence type="ECO:0000313" key="5">
    <source>
        <dbReference type="Proteomes" id="UP000473699"/>
    </source>
</evidence>
<dbReference type="NCBIfam" id="NF001422">
    <property type="entry name" value="PRK00296.1"/>
    <property type="match status" value="1"/>
</dbReference>
<organism evidence="4 5">
    <name type="scientific">Pyramidobacter porci</name>
    <dbReference type="NCBI Taxonomy" id="2605789"/>
    <lineage>
        <taxon>Bacteria</taxon>
        <taxon>Thermotogati</taxon>
        <taxon>Synergistota</taxon>
        <taxon>Synergistia</taxon>
        <taxon>Synergistales</taxon>
        <taxon>Dethiosulfovibrionaceae</taxon>
        <taxon>Pyramidobacter</taxon>
    </lineage>
</organism>
<comment type="caution">
    <text evidence="4">The sequence shown here is derived from an EMBL/GenBank/DDBJ whole genome shotgun (WGS) entry which is preliminary data.</text>
</comment>
<dbReference type="Pfam" id="PF03776">
    <property type="entry name" value="MinE"/>
    <property type="match status" value="1"/>
</dbReference>
<comment type="similarity">
    <text evidence="1 3">Belongs to the MinE family.</text>
</comment>
<dbReference type="SUPFAM" id="SSF55229">
    <property type="entry name" value="Cell division protein MinE topological specificity domain"/>
    <property type="match status" value="1"/>
</dbReference>
<keyword evidence="3" id="KW-0131">Cell cycle</keyword>
<dbReference type="InterPro" id="IPR036707">
    <property type="entry name" value="MinE_sf"/>
</dbReference>
<comment type="function">
    <text evidence="2 3">Prevents the cell division inhibition by proteins MinC and MinD at internal division sites while permitting inhibition at polar sites. This ensures cell division at the proper site by restricting the formation of a division septum at the midpoint of the long axis of the cell.</text>
</comment>
<dbReference type="InterPro" id="IPR005527">
    <property type="entry name" value="MinE"/>
</dbReference>
<accession>A0A6L5YB49</accession>
<dbReference type="AlphaFoldDB" id="A0A6L5YB49"/>
<gene>
    <name evidence="3 4" type="primary">minE</name>
    <name evidence="4" type="ORF">FYJ74_05565</name>
</gene>
<keyword evidence="3 4" id="KW-0132">Cell division</keyword>
<dbReference type="Proteomes" id="UP000473699">
    <property type="component" value="Unassembled WGS sequence"/>
</dbReference>
<name>A0A6L5YB49_9BACT</name>
<evidence type="ECO:0000256" key="3">
    <source>
        <dbReference type="HAMAP-Rule" id="MF_00262"/>
    </source>
</evidence>
<sequence length="104" mass="11724">MIAMASMTDFLNRIFKRTKSKDNAKKRLQIVLMHDRKDISPEIMAAIREDILKVISKYMDVDNTGIDIDLNDDENMVALEVSVPVKGMKRASTAIGRVAEKNNA</sequence>
<evidence type="ECO:0000256" key="1">
    <source>
        <dbReference type="ARBA" id="ARBA00008168"/>
    </source>
</evidence>
<evidence type="ECO:0000313" key="4">
    <source>
        <dbReference type="EMBL" id="MST55500.1"/>
    </source>
</evidence>
<dbReference type="HAMAP" id="MF_00262">
    <property type="entry name" value="MinE"/>
    <property type="match status" value="1"/>
</dbReference>
<keyword evidence="5" id="KW-1185">Reference proteome</keyword>
<reference evidence="4 5" key="1">
    <citation type="submission" date="2019-08" db="EMBL/GenBank/DDBJ databases">
        <title>In-depth cultivation of the pig gut microbiome towards novel bacterial diversity and tailored functional studies.</title>
        <authorList>
            <person name="Wylensek D."/>
            <person name="Hitch T.C.A."/>
            <person name="Clavel T."/>
        </authorList>
    </citation>
    <scope>NUCLEOTIDE SEQUENCE [LARGE SCALE GENOMIC DNA]</scope>
    <source>
        <strain evidence="4 5">SM-530-WT-4B</strain>
    </source>
</reference>
<dbReference type="NCBIfam" id="TIGR01215">
    <property type="entry name" value="minE"/>
    <property type="match status" value="1"/>
</dbReference>
<dbReference type="GO" id="GO:0032955">
    <property type="term" value="P:regulation of division septum assembly"/>
    <property type="evidence" value="ECO:0007669"/>
    <property type="project" value="InterPro"/>
</dbReference>